<keyword evidence="5" id="KW-1185">Reference proteome</keyword>
<evidence type="ECO:0000256" key="1">
    <source>
        <dbReference type="SAM" id="Coils"/>
    </source>
</evidence>
<dbReference type="InterPro" id="IPR012337">
    <property type="entry name" value="RNaseH-like_sf"/>
</dbReference>
<dbReference type="SUPFAM" id="SSF56672">
    <property type="entry name" value="DNA/RNA polymerases"/>
    <property type="match status" value="1"/>
</dbReference>
<evidence type="ECO:0008006" key="6">
    <source>
        <dbReference type="Google" id="ProtNLM"/>
    </source>
</evidence>
<dbReference type="AlphaFoldDB" id="A0AAQ3TP98"/>
<dbReference type="InterPro" id="IPR000953">
    <property type="entry name" value="Chromo/chromo_shadow_dom"/>
</dbReference>
<dbReference type="PROSITE" id="PS50994">
    <property type="entry name" value="INTEGRASE"/>
    <property type="match status" value="1"/>
</dbReference>
<dbReference type="SUPFAM" id="SSF53098">
    <property type="entry name" value="Ribonuclease H-like"/>
    <property type="match status" value="1"/>
</dbReference>
<dbReference type="PANTHER" id="PTHR33566:SF1">
    <property type="entry name" value="EN_SPM-LIKE TRANSPOSON-RELATED"/>
    <property type="match status" value="1"/>
</dbReference>
<dbReference type="InterPro" id="IPR041577">
    <property type="entry name" value="RT_RNaseH_2"/>
</dbReference>
<dbReference type="InterPro" id="IPR036277">
    <property type="entry name" value="SMC_hinge_sf"/>
</dbReference>
<dbReference type="GO" id="GO:0003676">
    <property type="term" value="F:nucleic acid binding"/>
    <property type="evidence" value="ECO:0007669"/>
    <property type="project" value="InterPro"/>
</dbReference>
<dbReference type="SUPFAM" id="SSF75553">
    <property type="entry name" value="Smc hinge domain"/>
    <property type="match status" value="1"/>
</dbReference>
<dbReference type="InterPro" id="IPR043502">
    <property type="entry name" value="DNA/RNA_pol_sf"/>
</dbReference>
<protein>
    <recommendedName>
        <fullName evidence="6">Integrase catalytic domain-containing protein</fullName>
    </recommendedName>
</protein>
<dbReference type="CDD" id="cd09274">
    <property type="entry name" value="RNase_HI_RT_Ty3"/>
    <property type="match status" value="1"/>
</dbReference>
<keyword evidence="1" id="KW-0175">Coiled coil</keyword>
<dbReference type="Gene3D" id="3.30.420.10">
    <property type="entry name" value="Ribonuclease H-like superfamily/Ribonuclease H"/>
    <property type="match status" value="1"/>
</dbReference>
<dbReference type="InterPro" id="IPR036397">
    <property type="entry name" value="RNaseH_sf"/>
</dbReference>
<evidence type="ECO:0000313" key="4">
    <source>
        <dbReference type="EMBL" id="WVZ76729.1"/>
    </source>
</evidence>
<dbReference type="SUPFAM" id="SSF54160">
    <property type="entry name" value="Chromo domain-like"/>
    <property type="match status" value="1"/>
</dbReference>
<dbReference type="InterPro" id="IPR016197">
    <property type="entry name" value="Chromo-like_dom_sf"/>
</dbReference>
<dbReference type="PROSITE" id="PS50013">
    <property type="entry name" value="CHROMO_2"/>
    <property type="match status" value="1"/>
</dbReference>
<organism evidence="4 5">
    <name type="scientific">Paspalum notatum var. saurae</name>
    <dbReference type="NCBI Taxonomy" id="547442"/>
    <lineage>
        <taxon>Eukaryota</taxon>
        <taxon>Viridiplantae</taxon>
        <taxon>Streptophyta</taxon>
        <taxon>Embryophyta</taxon>
        <taxon>Tracheophyta</taxon>
        <taxon>Spermatophyta</taxon>
        <taxon>Magnoliopsida</taxon>
        <taxon>Liliopsida</taxon>
        <taxon>Poales</taxon>
        <taxon>Poaceae</taxon>
        <taxon>PACMAD clade</taxon>
        <taxon>Panicoideae</taxon>
        <taxon>Andropogonodae</taxon>
        <taxon>Paspaleae</taxon>
        <taxon>Paspalinae</taxon>
        <taxon>Paspalum</taxon>
    </lineage>
</organism>
<dbReference type="Gene3D" id="3.30.70.270">
    <property type="match status" value="1"/>
</dbReference>
<dbReference type="EMBL" id="CP144749">
    <property type="protein sequence ID" value="WVZ76729.1"/>
    <property type="molecule type" value="Genomic_DNA"/>
</dbReference>
<dbReference type="InterPro" id="IPR001584">
    <property type="entry name" value="Integrase_cat-core"/>
</dbReference>
<dbReference type="Pfam" id="PF17919">
    <property type="entry name" value="RT_RNaseH_2"/>
    <property type="match status" value="1"/>
</dbReference>
<dbReference type="Proteomes" id="UP001341281">
    <property type="component" value="Chromosome 05"/>
</dbReference>
<evidence type="ECO:0000313" key="5">
    <source>
        <dbReference type="Proteomes" id="UP001341281"/>
    </source>
</evidence>
<evidence type="ECO:0000259" key="3">
    <source>
        <dbReference type="PROSITE" id="PS50994"/>
    </source>
</evidence>
<name>A0AAQ3TP98_PASNO</name>
<feature type="coiled-coil region" evidence="1">
    <location>
        <begin position="473"/>
        <end position="500"/>
    </location>
</feature>
<evidence type="ECO:0000259" key="2">
    <source>
        <dbReference type="PROSITE" id="PS50013"/>
    </source>
</evidence>
<dbReference type="InterPro" id="IPR043128">
    <property type="entry name" value="Rev_trsase/Diguanyl_cyclase"/>
</dbReference>
<dbReference type="GO" id="GO:0005524">
    <property type="term" value="F:ATP binding"/>
    <property type="evidence" value="ECO:0007669"/>
    <property type="project" value="InterPro"/>
</dbReference>
<dbReference type="FunFam" id="3.30.420.10:FF:000219">
    <property type="entry name" value="Putative retroelement"/>
    <property type="match status" value="1"/>
</dbReference>
<dbReference type="GO" id="GO:0051276">
    <property type="term" value="P:chromosome organization"/>
    <property type="evidence" value="ECO:0007669"/>
    <property type="project" value="InterPro"/>
</dbReference>
<dbReference type="GO" id="GO:0005694">
    <property type="term" value="C:chromosome"/>
    <property type="evidence" value="ECO:0007669"/>
    <property type="project" value="InterPro"/>
</dbReference>
<feature type="domain" description="Integrase catalytic" evidence="3">
    <location>
        <begin position="292"/>
        <end position="452"/>
    </location>
</feature>
<feature type="domain" description="Chromo" evidence="2">
    <location>
        <begin position="563"/>
        <end position="595"/>
    </location>
</feature>
<dbReference type="GO" id="GO:0015074">
    <property type="term" value="P:DNA integration"/>
    <property type="evidence" value="ECO:0007669"/>
    <property type="project" value="InterPro"/>
</dbReference>
<reference evidence="4 5" key="1">
    <citation type="submission" date="2024-02" db="EMBL/GenBank/DDBJ databases">
        <title>High-quality chromosome-scale genome assembly of Pensacola bahiagrass (Paspalum notatum Flugge var. saurae).</title>
        <authorList>
            <person name="Vega J.M."/>
            <person name="Podio M."/>
            <person name="Orjuela J."/>
            <person name="Siena L.A."/>
            <person name="Pessino S.C."/>
            <person name="Combes M.C."/>
            <person name="Mariac C."/>
            <person name="Albertini E."/>
            <person name="Pupilli F."/>
            <person name="Ortiz J.P.A."/>
            <person name="Leblanc O."/>
        </authorList>
    </citation>
    <scope>NUCLEOTIDE SEQUENCE [LARGE SCALE GENOMIC DNA]</scope>
    <source>
        <strain evidence="4">R1</strain>
        <tissue evidence="4">Leaf</tissue>
    </source>
</reference>
<proteinExistence type="predicted"/>
<dbReference type="FunFam" id="3.30.70.270:FF:000020">
    <property type="entry name" value="Transposon Tf2-6 polyprotein-like Protein"/>
    <property type="match status" value="1"/>
</dbReference>
<accession>A0AAQ3TP98</accession>
<sequence>MDAGKVQAVVDWPTPKSVRALRGFLGLAAYYRKYVKDYGAIVAPLNQLLQKDGFQWTSQVDSTFQQLKTALTTAPVLALPNFGRPFVVECDASGAGCGAVLHQGDRPVVFFSRPLAPCHRDLATYERELIGLVQAVRHWRPFLWGRQFTVKTDHYSLKFLLDQRLSTIPQHQWVEYKPGRTNVTADALSRQDAEDCSSLAISRPTFDIIGDLRQAATTNPALDGVVLYNNKLYIPPGSDLLQTVISGIHDMAHEDGFPHSAAMTYDPGFCAPLPRLPAQQDRPSHPAGLLLPLPVPSVVWSDISMDFIESLPKVGGKSVILTVADRFSKYAHFIALAHLYSADARVFFSEIVRLHEIPTSIVSDRDPVFTSVFWKELFTLMGTKLHMSSTFHPQSDGQTEAVNKAIGMYLCCLMGDRPRQWLRWLPWAEFVYNTAFHSSLKDTPFRVVYGRDPPAVRSYDPGEGRVQAVAKSMAERDELLEDARARLSQAQEVTKRAYDRSHRDVSFAVGDWVWLAPASLPQHVKGKLRPRFYGPYRVLAVVNNFVGTPPASPPPMHFSAALPTPERVIKIRMARGVRQVLIQWKDQPASAATWEDVEEFQRHYPSWQLADDLNKSPSLLSPLIDGPAITTICAARVLCLPLYLFHPNAVIVSILTMFDLLCMKDFLFETSKLDILRPKYEANLKISSSDNEFSGICPCKVKPGLPSTININMSSEGNLIPGTLIDNVLLEVFDQFGNHVEEGTKLNVHVDGMCFLDSKSSVQKVPESCLAGSFLENIIFEISDCDGRIDESIDGPLHTLNITSNELPLMEGAQYAIKNGRCVLSRVQLPHEQGTVTICASHTHYPNLQMMIQLQVESCDLELMSLEDGSEPIFSYPISYVESSNLLLPSPGQPSHLITYVKDVVKKTKNKVGDTYSKIVSVQKTLESIYSRESLLEEEVDTLKEKIGTAAYVVCSNRHCFMDDVVGVVALLGTVPDRKIGRMLAVYLGKDDMLSVVCKTLDAAMYIEKYNTDGDVDVGYGIHYKAAALGVQIKSRFSIICLDTIEPYNGGVLQNSPQKELDLPWPYPHVKKPKEFKGFAVNMINLSDDNLNVTTDSGHGLRETLFYSLFGELQVYETRNDMYQAMNYLNNGAISLDGGVIKGKGKLLLGYSDPKITFPVVSGSPKTPEDLKANQDIVMKTRELDGKMKLLETIKTMKMEQEKVHEELLNKFNKRKRKFDEMSEMINQPCGNELALRTLGKTETLDL</sequence>
<dbReference type="SMART" id="SM00298">
    <property type="entry name" value="CHROMO"/>
    <property type="match status" value="1"/>
</dbReference>
<dbReference type="PANTHER" id="PTHR33566">
    <property type="entry name" value="EN/SPM-LIKE TRANSPOSON-RELATED"/>
    <property type="match status" value="1"/>
</dbReference>
<gene>
    <name evidence="4" type="ORF">U9M48_024677</name>
</gene>